<accession>A0A1H8YPI9</accession>
<dbReference type="Proteomes" id="UP000198582">
    <property type="component" value="Unassembled WGS sequence"/>
</dbReference>
<sequence>MVKDPARLDRNLRRSASYEVARVLPQLGSTEVGEEKRYVLDNVALAKAGESVGESIRPVARASQIGGHSARSLTVTDSSGFG</sequence>
<evidence type="ECO:0000313" key="2">
    <source>
        <dbReference type="Proteomes" id="UP000198582"/>
    </source>
</evidence>
<proteinExistence type="predicted"/>
<organism evidence="1 2">
    <name type="scientific">Amycolatopsis saalfeldensis</name>
    <dbReference type="NCBI Taxonomy" id="394193"/>
    <lineage>
        <taxon>Bacteria</taxon>
        <taxon>Bacillati</taxon>
        <taxon>Actinomycetota</taxon>
        <taxon>Actinomycetes</taxon>
        <taxon>Pseudonocardiales</taxon>
        <taxon>Pseudonocardiaceae</taxon>
        <taxon>Amycolatopsis</taxon>
    </lineage>
</organism>
<gene>
    <name evidence="1" type="ORF">SAMN04489732_13653</name>
</gene>
<protein>
    <submittedName>
        <fullName evidence="1">Uncharacterized protein</fullName>
    </submittedName>
</protein>
<keyword evidence="2" id="KW-1185">Reference proteome</keyword>
<dbReference type="EMBL" id="FOEF01000036">
    <property type="protein sequence ID" value="SEP54096.1"/>
    <property type="molecule type" value="Genomic_DNA"/>
</dbReference>
<evidence type="ECO:0000313" key="1">
    <source>
        <dbReference type="EMBL" id="SEP54096.1"/>
    </source>
</evidence>
<reference evidence="1 2" key="1">
    <citation type="submission" date="2016-10" db="EMBL/GenBank/DDBJ databases">
        <authorList>
            <person name="de Groot N.N."/>
        </authorList>
    </citation>
    <scope>NUCLEOTIDE SEQUENCE [LARGE SCALE GENOMIC DNA]</scope>
    <source>
        <strain evidence="1 2">DSM 44993</strain>
    </source>
</reference>
<dbReference type="AlphaFoldDB" id="A0A1H8YPI9"/>
<name>A0A1H8YPI9_9PSEU</name>